<dbReference type="OrthoDB" id="2255906at2759"/>
<sequence>MSYGFNKSFSHKEFQWSRRELGRYNGKGYLQTSESFRWSEARYLAGDFHAYDAFDELHNPLMDLWRQLGADEAETAHWFLMFQEACAKQQAWCESDSAVQHYNDIPEDTALYSNRVSPAATHRSSSSISHRHRQQTYQPQLQYEPPLEETMESYPMEPTLLLRDRQQGQEESESQVRWGHAPRPKKPSIRHVLQSIKRATPDPHRS</sequence>
<dbReference type="InParanoid" id="A0A1X2HSP8"/>
<organism evidence="2 3">
    <name type="scientific">Syncephalastrum racemosum</name>
    <name type="common">Filamentous fungus</name>
    <dbReference type="NCBI Taxonomy" id="13706"/>
    <lineage>
        <taxon>Eukaryota</taxon>
        <taxon>Fungi</taxon>
        <taxon>Fungi incertae sedis</taxon>
        <taxon>Mucoromycota</taxon>
        <taxon>Mucoromycotina</taxon>
        <taxon>Mucoromycetes</taxon>
        <taxon>Mucorales</taxon>
        <taxon>Syncephalastraceae</taxon>
        <taxon>Syncephalastrum</taxon>
    </lineage>
</organism>
<protein>
    <submittedName>
        <fullName evidence="2">Uncharacterized protein</fullName>
    </submittedName>
</protein>
<dbReference type="AlphaFoldDB" id="A0A1X2HSP8"/>
<accession>A0A1X2HSP8</accession>
<proteinExistence type="predicted"/>
<gene>
    <name evidence="2" type="ORF">BCR43DRAFT_500635</name>
</gene>
<dbReference type="EMBL" id="MCGN01000001">
    <property type="protein sequence ID" value="ORZ02612.1"/>
    <property type="molecule type" value="Genomic_DNA"/>
</dbReference>
<comment type="caution">
    <text evidence="2">The sequence shown here is derived from an EMBL/GenBank/DDBJ whole genome shotgun (WGS) entry which is preliminary data.</text>
</comment>
<reference evidence="2 3" key="1">
    <citation type="submission" date="2016-07" db="EMBL/GenBank/DDBJ databases">
        <title>Pervasive Adenine N6-methylation of Active Genes in Fungi.</title>
        <authorList>
            <consortium name="DOE Joint Genome Institute"/>
            <person name="Mondo S.J."/>
            <person name="Dannebaum R.O."/>
            <person name="Kuo R.C."/>
            <person name="Labutti K."/>
            <person name="Haridas S."/>
            <person name="Kuo A."/>
            <person name="Salamov A."/>
            <person name="Ahrendt S.R."/>
            <person name="Lipzen A."/>
            <person name="Sullivan W."/>
            <person name="Andreopoulos W.B."/>
            <person name="Clum A."/>
            <person name="Lindquist E."/>
            <person name="Daum C."/>
            <person name="Ramamoorthy G.K."/>
            <person name="Gryganskyi A."/>
            <person name="Culley D."/>
            <person name="Magnuson J.K."/>
            <person name="James T.Y."/>
            <person name="O'Malley M.A."/>
            <person name="Stajich J.E."/>
            <person name="Spatafora J.W."/>
            <person name="Visel A."/>
            <person name="Grigoriev I.V."/>
        </authorList>
    </citation>
    <scope>NUCLEOTIDE SEQUENCE [LARGE SCALE GENOMIC DNA]</scope>
    <source>
        <strain evidence="2 3">NRRL 2496</strain>
    </source>
</reference>
<evidence type="ECO:0000313" key="2">
    <source>
        <dbReference type="EMBL" id="ORZ02612.1"/>
    </source>
</evidence>
<name>A0A1X2HSP8_SYNRA</name>
<keyword evidence="3" id="KW-1185">Reference proteome</keyword>
<dbReference type="Proteomes" id="UP000242180">
    <property type="component" value="Unassembled WGS sequence"/>
</dbReference>
<feature type="compositionally biased region" description="Basic residues" evidence="1">
    <location>
        <begin position="180"/>
        <end position="189"/>
    </location>
</feature>
<evidence type="ECO:0000256" key="1">
    <source>
        <dbReference type="SAM" id="MobiDB-lite"/>
    </source>
</evidence>
<feature type="region of interest" description="Disordered" evidence="1">
    <location>
        <begin position="116"/>
        <end position="141"/>
    </location>
</feature>
<evidence type="ECO:0000313" key="3">
    <source>
        <dbReference type="Proteomes" id="UP000242180"/>
    </source>
</evidence>
<feature type="region of interest" description="Disordered" evidence="1">
    <location>
        <begin position="158"/>
        <end position="206"/>
    </location>
</feature>